<dbReference type="EMBL" id="CM042033">
    <property type="protein sequence ID" value="KAI3775069.1"/>
    <property type="molecule type" value="Genomic_DNA"/>
</dbReference>
<gene>
    <name evidence="1" type="ORF">L1987_49637</name>
</gene>
<accession>A0ACB9FV97</accession>
<evidence type="ECO:0000313" key="2">
    <source>
        <dbReference type="Proteomes" id="UP001056120"/>
    </source>
</evidence>
<comment type="caution">
    <text evidence="1">The sequence shown here is derived from an EMBL/GenBank/DDBJ whole genome shotgun (WGS) entry which is preliminary data.</text>
</comment>
<sequence>MSAISMTIAKLPVFYKQRNFLFTPHGHITYALPSWVIKIPVSFLEGAVWTFIAYYVMRFDPNITRFLKNYLMLLLVNQMSSGLFRFIGAMGKNMIIANTFRMSSKDEHW</sequence>
<reference evidence="1 2" key="2">
    <citation type="journal article" date="2022" name="Mol. Ecol. Resour.">
        <title>The genomes of chicory, endive, great burdock and yacon provide insights into Asteraceae paleo-polyploidization history and plant inulin production.</title>
        <authorList>
            <person name="Fan W."/>
            <person name="Wang S."/>
            <person name="Wang H."/>
            <person name="Wang A."/>
            <person name="Jiang F."/>
            <person name="Liu H."/>
            <person name="Zhao H."/>
            <person name="Xu D."/>
            <person name="Zhang Y."/>
        </authorList>
    </citation>
    <scope>NUCLEOTIDE SEQUENCE [LARGE SCALE GENOMIC DNA]</scope>
    <source>
        <strain evidence="2">cv. Yunnan</strain>
        <tissue evidence="1">Leaves</tissue>
    </source>
</reference>
<evidence type="ECO:0000313" key="1">
    <source>
        <dbReference type="EMBL" id="KAI3775069.1"/>
    </source>
</evidence>
<organism evidence="1 2">
    <name type="scientific">Smallanthus sonchifolius</name>
    <dbReference type="NCBI Taxonomy" id="185202"/>
    <lineage>
        <taxon>Eukaryota</taxon>
        <taxon>Viridiplantae</taxon>
        <taxon>Streptophyta</taxon>
        <taxon>Embryophyta</taxon>
        <taxon>Tracheophyta</taxon>
        <taxon>Spermatophyta</taxon>
        <taxon>Magnoliopsida</taxon>
        <taxon>eudicotyledons</taxon>
        <taxon>Gunneridae</taxon>
        <taxon>Pentapetalae</taxon>
        <taxon>asterids</taxon>
        <taxon>campanulids</taxon>
        <taxon>Asterales</taxon>
        <taxon>Asteraceae</taxon>
        <taxon>Asteroideae</taxon>
        <taxon>Heliantheae alliance</taxon>
        <taxon>Millerieae</taxon>
        <taxon>Smallanthus</taxon>
    </lineage>
</organism>
<reference evidence="2" key="1">
    <citation type="journal article" date="2022" name="Mol. Ecol. Resour.">
        <title>The genomes of chicory, endive, great burdock and yacon provide insights into Asteraceae palaeo-polyploidization history and plant inulin production.</title>
        <authorList>
            <person name="Fan W."/>
            <person name="Wang S."/>
            <person name="Wang H."/>
            <person name="Wang A."/>
            <person name="Jiang F."/>
            <person name="Liu H."/>
            <person name="Zhao H."/>
            <person name="Xu D."/>
            <person name="Zhang Y."/>
        </authorList>
    </citation>
    <scope>NUCLEOTIDE SEQUENCE [LARGE SCALE GENOMIC DNA]</scope>
    <source>
        <strain evidence="2">cv. Yunnan</strain>
    </source>
</reference>
<name>A0ACB9FV97_9ASTR</name>
<protein>
    <submittedName>
        <fullName evidence="1">Uncharacterized protein</fullName>
    </submittedName>
</protein>
<proteinExistence type="predicted"/>
<dbReference type="Proteomes" id="UP001056120">
    <property type="component" value="Linkage Group LG16"/>
</dbReference>
<keyword evidence="2" id="KW-1185">Reference proteome</keyword>